<keyword evidence="2" id="KW-0472">Membrane</keyword>
<feature type="compositionally biased region" description="Basic and acidic residues" evidence="1">
    <location>
        <begin position="1"/>
        <end position="12"/>
    </location>
</feature>
<keyword evidence="2" id="KW-0812">Transmembrane</keyword>
<sequence>MEVYRIDRDRDLPPTTNVNNQPVQHQLQPSHPIPKLHRTIPPNRFKTLPHVPISQSQASASIEKLDEDALSVPEFHREPSGYGRENQARLPSDLHRPVKARTMDTHISAGLRSGIDWIVPIEEKSSVIPRRTLSERLQPTLDTAHIERDKYAAKAKMTGYSLNAAIGLQVLLGSLTTSLSIVTTGRQTSIMTAVLGGLSTITASYLARARGSNEPELSITRVKDLEHFIRECHAFQMDFGHITTPEYDDRLNGLRDRFEELLGNGNG</sequence>
<feature type="domain" description="SMODS and SLOG-associating 2TM effector" evidence="3">
    <location>
        <begin position="144"/>
        <end position="264"/>
    </location>
</feature>
<evidence type="ECO:0000256" key="2">
    <source>
        <dbReference type="SAM" id="Phobius"/>
    </source>
</evidence>
<comment type="caution">
    <text evidence="4">The sequence shown here is derived from an EMBL/GenBank/DDBJ whole genome shotgun (WGS) entry which is preliminary data.</text>
</comment>
<name>A0A9P6CGF4_9AGAR</name>
<proteinExistence type="predicted"/>
<keyword evidence="5" id="KW-1185">Reference proteome</keyword>
<dbReference type="EMBL" id="MU150307">
    <property type="protein sequence ID" value="KAF9459954.1"/>
    <property type="molecule type" value="Genomic_DNA"/>
</dbReference>
<feature type="compositionally biased region" description="Polar residues" evidence="1">
    <location>
        <begin position="14"/>
        <end position="29"/>
    </location>
</feature>
<dbReference type="Pfam" id="PF18142">
    <property type="entry name" value="SLATT_fungal"/>
    <property type="match status" value="1"/>
</dbReference>
<dbReference type="OrthoDB" id="3245801at2759"/>
<feature type="transmembrane region" description="Helical" evidence="2">
    <location>
        <begin position="160"/>
        <end position="182"/>
    </location>
</feature>
<dbReference type="AlphaFoldDB" id="A0A9P6CGF4"/>
<evidence type="ECO:0000313" key="5">
    <source>
        <dbReference type="Proteomes" id="UP000807353"/>
    </source>
</evidence>
<dbReference type="InterPro" id="IPR041622">
    <property type="entry name" value="SLATT_fungi"/>
</dbReference>
<gene>
    <name evidence="4" type="ORF">BDZ94DRAFT_1311920</name>
</gene>
<accession>A0A9P6CGF4</accession>
<organism evidence="4 5">
    <name type="scientific">Collybia nuda</name>
    <dbReference type="NCBI Taxonomy" id="64659"/>
    <lineage>
        <taxon>Eukaryota</taxon>
        <taxon>Fungi</taxon>
        <taxon>Dikarya</taxon>
        <taxon>Basidiomycota</taxon>
        <taxon>Agaricomycotina</taxon>
        <taxon>Agaricomycetes</taxon>
        <taxon>Agaricomycetidae</taxon>
        <taxon>Agaricales</taxon>
        <taxon>Tricholomatineae</taxon>
        <taxon>Clitocybaceae</taxon>
        <taxon>Collybia</taxon>
    </lineage>
</organism>
<protein>
    <recommendedName>
        <fullName evidence="3">SMODS and SLOG-associating 2TM effector domain-containing protein</fullName>
    </recommendedName>
</protein>
<dbReference type="NCBIfam" id="NF033635">
    <property type="entry name" value="SLATT_fungal"/>
    <property type="match status" value="1"/>
</dbReference>
<keyword evidence="2" id="KW-1133">Transmembrane helix</keyword>
<dbReference type="Proteomes" id="UP000807353">
    <property type="component" value="Unassembled WGS sequence"/>
</dbReference>
<evidence type="ECO:0000313" key="4">
    <source>
        <dbReference type="EMBL" id="KAF9459954.1"/>
    </source>
</evidence>
<evidence type="ECO:0000256" key="1">
    <source>
        <dbReference type="SAM" id="MobiDB-lite"/>
    </source>
</evidence>
<reference evidence="4" key="1">
    <citation type="submission" date="2020-11" db="EMBL/GenBank/DDBJ databases">
        <authorList>
            <consortium name="DOE Joint Genome Institute"/>
            <person name="Ahrendt S."/>
            <person name="Riley R."/>
            <person name="Andreopoulos W."/>
            <person name="Labutti K."/>
            <person name="Pangilinan J."/>
            <person name="Ruiz-Duenas F.J."/>
            <person name="Barrasa J.M."/>
            <person name="Sanchez-Garcia M."/>
            <person name="Camarero S."/>
            <person name="Miyauchi S."/>
            <person name="Serrano A."/>
            <person name="Linde D."/>
            <person name="Babiker R."/>
            <person name="Drula E."/>
            <person name="Ayuso-Fernandez I."/>
            <person name="Pacheco R."/>
            <person name="Padilla G."/>
            <person name="Ferreira P."/>
            <person name="Barriuso J."/>
            <person name="Kellner H."/>
            <person name="Castanera R."/>
            <person name="Alfaro M."/>
            <person name="Ramirez L."/>
            <person name="Pisabarro A.G."/>
            <person name="Kuo A."/>
            <person name="Tritt A."/>
            <person name="Lipzen A."/>
            <person name="He G."/>
            <person name="Yan M."/>
            <person name="Ng V."/>
            <person name="Cullen D."/>
            <person name="Martin F."/>
            <person name="Rosso M.-N."/>
            <person name="Henrissat B."/>
            <person name="Hibbett D."/>
            <person name="Martinez A.T."/>
            <person name="Grigoriev I.V."/>
        </authorList>
    </citation>
    <scope>NUCLEOTIDE SEQUENCE</scope>
    <source>
        <strain evidence="4">CBS 247.69</strain>
    </source>
</reference>
<evidence type="ECO:0000259" key="3">
    <source>
        <dbReference type="Pfam" id="PF18142"/>
    </source>
</evidence>
<feature type="region of interest" description="Disordered" evidence="1">
    <location>
        <begin position="1"/>
        <end position="34"/>
    </location>
</feature>